<dbReference type="InterPro" id="IPR011249">
    <property type="entry name" value="Metalloenz_LuxS/M16"/>
</dbReference>
<evidence type="ECO:0000256" key="1">
    <source>
        <dbReference type="ARBA" id="ARBA00007261"/>
    </source>
</evidence>
<proteinExistence type="inferred from homology"/>
<comment type="similarity">
    <text evidence="1">Belongs to the peptidase M16 family.</text>
</comment>
<dbReference type="Gene3D" id="3.30.830.10">
    <property type="entry name" value="Metalloenzyme, LuxS/M16 peptidase-like"/>
    <property type="match status" value="4"/>
</dbReference>
<sequence>MKLRLTRPLLLWLAFCLIQGFLVGNAFALDLPKGVTQVTEVEGITEYRLENGLRVLLFPDASKPTVTVNITYLVGSRHEHYGETGMAHLLEHLLFKDTERFQDIPGAMKKRGINFNATTWLDRTNYFSSFAADEDTLNWLLDLEADRMLNSPLQRSDLDSEMTVVRNEMEAGENSPVGSLIERITSIAFMWHNYGNSTIGARADVENMPIERLQAFYRRHYRPDNATLLVAGRIEPAAVLSKIVDRFAELKAPSTPLEITYTREPPQDGERSVTVRRVGETRYLGFGYHTPAATDADYAPLSLAVNILGDTPTGRLHKTLVEGKLATFVGAFSFGLIEPGFSMFLAEAPKDGDFDALREKMQGLIEQVAEQPFTEQELTDAKRRTSKAIELTMNDANRLALALSESVAQGDWRMFFLNRDRAEAATLDDVNRVASAYFKRSNRNFGQFIPTQKPDRVEIAEAPRAAELLKGYKGRAAIAAGEAFDPSPANIDARTESAKLTNGTELRLLSKATRGNTVVLNAVFRYGDLDSVMHKSSAADFAAAMLMRGTHTRSREDIARRFDELKARVSIGGGVQSLTVSVQTTRANLPAVMELVAEVLQQPSFPEAEFEQLRSQSITGVESQLTEPQAIASNAMSRHFNHYPKGHPRYAETFEEQLTALRALSLEEVKAFHQRFHGAGDGEIAVVGDFDPTETETLLQGLFGNWQRGVAFVRIDNPYQPTETAKLRENTPDKPNALWLARSEMPMNDQHPDYPALSVASYVFGGGSLKSRLADRIRQRDGLSYGVGASFSASAQDDNAMLMAYAIAAPENIDKVDAAFAEEWDLMLKQGISKDELKDAVEGMLRARERARGEDPSLVSALQSNAYLGRDMSWSAKFDQALRSLDVATVNTAIRQHWSKLAFTTSAAGDFEKAGKQ</sequence>
<feature type="domain" description="Peptidase M16 N-terminal" evidence="2">
    <location>
        <begin position="55"/>
        <end position="201"/>
    </location>
</feature>
<dbReference type="AlphaFoldDB" id="A0AAW3ZL94"/>
<dbReference type="InterPro" id="IPR011765">
    <property type="entry name" value="Pept_M16_N"/>
</dbReference>
<dbReference type="RefSeq" id="WP_192029929.1">
    <property type="nucleotide sequence ID" value="NZ_JACYTR010000024.1"/>
</dbReference>
<evidence type="ECO:0000313" key="4">
    <source>
        <dbReference type="EMBL" id="MBD8526508.1"/>
    </source>
</evidence>
<feature type="domain" description="Peptidase M16 C-terminal" evidence="3">
    <location>
        <begin position="664"/>
        <end position="843"/>
    </location>
</feature>
<keyword evidence="5" id="KW-1185">Reference proteome</keyword>
<evidence type="ECO:0000313" key="5">
    <source>
        <dbReference type="Proteomes" id="UP000613768"/>
    </source>
</evidence>
<dbReference type="Pfam" id="PF05193">
    <property type="entry name" value="Peptidase_M16_C"/>
    <property type="match status" value="2"/>
</dbReference>
<dbReference type="SUPFAM" id="SSF63411">
    <property type="entry name" value="LuxS/MPP-like metallohydrolase"/>
    <property type="match status" value="4"/>
</dbReference>
<evidence type="ECO:0000259" key="2">
    <source>
        <dbReference type="Pfam" id="PF00675"/>
    </source>
</evidence>
<comment type="caution">
    <text evidence="4">The sequence shown here is derived from an EMBL/GenBank/DDBJ whole genome shotgun (WGS) entry which is preliminary data.</text>
</comment>
<feature type="domain" description="Peptidase M16 N-terminal" evidence="2">
    <location>
        <begin position="538"/>
        <end position="646"/>
    </location>
</feature>
<dbReference type="GO" id="GO:0046872">
    <property type="term" value="F:metal ion binding"/>
    <property type="evidence" value="ECO:0007669"/>
    <property type="project" value="InterPro"/>
</dbReference>
<dbReference type="InterPro" id="IPR050361">
    <property type="entry name" value="MPP/UQCRC_Complex"/>
</dbReference>
<organism evidence="4 5">
    <name type="scientific">Pseudomarimonas arenosa</name>
    <dbReference type="NCBI Taxonomy" id="2774145"/>
    <lineage>
        <taxon>Bacteria</taxon>
        <taxon>Pseudomonadati</taxon>
        <taxon>Pseudomonadota</taxon>
        <taxon>Gammaproteobacteria</taxon>
        <taxon>Lysobacterales</taxon>
        <taxon>Lysobacteraceae</taxon>
        <taxon>Pseudomarimonas</taxon>
    </lineage>
</organism>
<dbReference type="PANTHER" id="PTHR11851">
    <property type="entry name" value="METALLOPROTEASE"/>
    <property type="match status" value="1"/>
</dbReference>
<gene>
    <name evidence="4" type="ORF">IFO71_12240</name>
</gene>
<protein>
    <submittedName>
        <fullName evidence="4">Insulinase family protein</fullName>
    </submittedName>
</protein>
<dbReference type="InterPro" id="IPR007863">
    <property type="entry name" value="Peptidase_M16_C"/>
</dbReference>
<dbReference type="Pfam" id="PF00675">
    <property type="entry name" value="Peptidase_M16"/>
    <property type="match status" value="2"/>
</dbReference>
<dbReference type="Proteomes" id="UP000613768">
    <property type="component" value="Unassembled WGS sequence"/>
</dbReference>
<accession>A0AAW3ZL94</accession>
<evidence type="ECO:0000259" key="3">
    <source>
        <dbReference type="Pfam" id="PF05193"/>
    </source>
</evidence>
<name>A0AAW3ZL94_9GAMM</name>
<dbReference type="EMBL" id="JACYTR010000024">
    <property type="protein sequence ID" value="MBD8526508.1"/>
    <property type="molecule type" value="Genomic_DNA"/>
</dbReference>
<reference evidence="4 5" key="1">
    <citation type="submission" date="2020-09" db="EMBL/GenBank/DDBJ databases">
        <title>Pseudoxanthomonas sp. CAU 1598 isolated from sand of Yaerae Beach.</title>
        <authorList>
            <person name="Kim W."/>
        </authorList>
    </citation>
    <scope>NUCLEOTIDE SEQUENCE [LARGE SCALE GENOMIC DNA]</scope>
    <source>
        <strain evidence="4 5">CAU 1598</strain>
    </source>
</reference>
<dbReference type="PANTHER" id="PTHR11851:SF49">
    <property type="entry name" value="MITOCHONDRIAL-PROCESSING PEPTIDASE SUBUNIT ALPHA"/>
    <property type="match status" value="1"/>
</dbReference>
<feature type="domain" description="Peptidase M16 C-terminal" evidence="3">
    <location>
        <begin position="210"/>
        <end position="383"/>
    </location>
</feature>